<dbReference type="GeneID" id="18908805"/>
<gene>
    <name evidence="2" type="ORF">PHACADRAFT_149497</name>
</gene>
<dbReference type="InParanoid" id="K5URY2"/>
<dbReference type="Gene3D" id="1.25.40.10">
    <property type="entry name" value="Tetratricopeptide repeat domain"/>
    <property type="match status" value="2"/>
</dbReference>
<evidence type="ECO:0000256" key="1">
    <source>
        <dbReference type="ARBA" id="ARBA00022737"/>
    </source>
</evidence>
<reference evidence="2 3" key="1">
    <citation type="journal article" date="2012" name="BMC Genomics">
        <title>Comparative genomics of the white-rot fungi, Phanerochaete carnosa and P. chrysosporium, to elucidate the genetic basis of the distinct wood types they colonize.</title>
        <authorList>
            <person name="Suzuki H."/>
            <person name="MacDonald J."/>
            <person name="Syed K."/>
            <person name="Salamov A."/>
            <person name="Hori C."/>
            <person name="Aerts A."/>
            <person name="Henrissat B."/>
            <person name="Wiebenga A."/>
            <person name="vanKuyk P.A."/>
            <person name="Barry K."/>
            <person name="Lindquist E."/>
            <person name="LaButti K."/>
            <person name="Lapidus A."/>
            <person name="Lucas S."/>
            <person name="Coutinho P."/>
            <person name="Gong Y."/>
            <person name="Samejima M."/>
            <person name="Mahadevan R."/>
            <person name="Abou-Zaid M."/>
            <person name="de Vries R.P."/>
            <person name="Igarashi K."/>
            <person name="Yadav J.S."/>
            <person name="Grigoriev I.V."/>
            <person name="Master E.R."/>
        </authorList>
    </citation>
    <scope>NUCLEOTIDE SEQUENCE [LARGE SCALE GENOMIC DNA]</scope>
    <source>
        <strain evidence="2 3">HHB-10118-sp</strain>
    </source>
</reference>
<sequence>MSGIRLPSGLVDLVLARTSTSAGRAKAFSGSLWQATARRQAHSAVVLRPRILSPEYEQDKQSLYATRTSRKMKEKRRAVASLGDPQPRAVSTLEERVNALKNTMVSEEDLETHEFYDEEQLLAVYEDLLALPKEGAPDTQTTPIVKQPEEDSLPIVNKIAERLLPDISEPSTSTVAPQPVRHALIKHLEHMQTDLEAVEAAMKKSEPVVPSDEPREFLSSTPVVLVTQKEWIALVAHCVREHDTEAAERVLALMKRSRCDTPEESFNIVLAVYAEAGDIERADQFVSKFLSTLPTELQRDLHIQAHLKAVPQAAFPRNALRALHDYEGRALAPSQKTYSRLITRLLSAGSSVAHAHAWDLFSHMRYVAHPKPDALMYTTMIRACASPSISSDGEPERALDLFIEMTIDNDIPPTAGAYTATILACARSGRAKYVHEGLRLAKEMMDAHRDAYGHSQFMPGRSFFSALLEGAKRIGDLPRVRWILAEMVRESLLPDAAPGDPQVDPHRAIREEAMLHIFHTYAAYRTPYIRSLAPKAPEVLQKARPQDASPISDVEEEISEVVAEPEKAFSRLPPQSHAEVIHEAKMLFSQLLDDSRRAEGVFAHVQLTPRLLNAYLSVHYRHSPIETWRELFQTVHTDVGVSRNAYSYVEVLERCAIASKAERPTALRFAEGVFPEWCALEDAWRAAGPLEVVANARLIERAHAAMIRVLALTNNVQRAVEAIKAFVAAYPPTVVCEPAPRPEFRSTRTNLLGARPLVRMFNVADIPDDSVPPLLSFTELELLHHRLVVAGRATDIRYLKWVCKEYEGSLRRRRERALQATMHPVYKPQPLTS</sequence>
<evidence type="ECO:0000313" key="2">
    <source>
        <dbReference type="EMBL" id="EKM52656.1"/>
    </source>
</evidence>
<dbReference type="HOGENOM" id="CLU_014664_0_0_1"/>
<dbReference type="OrthoDB" id="5588846at2759"/>
<dbReference type="InterPro" id="IPR051222">
    <property type="entry name" value="PPR/CCM1_RNA-binding"/>
</dbReference>
<dbReference type="KEGG" id="pco:PHACADRAFT_149497"/>
<name>K5URY2_PHACS</name>
<dbReference type="PANTHER" id="PTHR47942">
    <property type="entry name" value="TETRATRICOPEPTIDE REPEAT (TPR)-LIKE SUPERFAMILY PROTEIN-RELATED"/>
    <property type="match status" value="1"/>
</dbReference>
<accession>K5URY2</accession>
<dbReference type="STRING" id="650164.K5URY2"/>
<proteinExistence type="predicted"/>
<protein>
    <recommendedName>
        <fullName evidence="4">Pentacotripeptide-repeat region of PRORP domain-containing protein</fullName>
    </recommendedName>
</protein>
<evidence type="ECO:0008006" key="4">
    <source>
        <dbReference type="Google" id="ProtNLM"/>
    </source>
</evidence>
<keyword evidence="3" id="KW-1185">Reference proteome</keyword>
<evidence type="ECO:0000313" key="3">
    <source>
        <dbReference type="Proteomes" id="UP000008370"/>
    </source>
</evidence>
<keyword evidence="1" id="KW-0677">Repeat</keyword>
<dbReference type="EMBL" id="JH930475">
    <property type="protein sequence ID" value="EKM52656.1"/>
    <property type="molecule type" value="Genomic_DNA"/>
</dbReference>
<organism evidence="2 3">
    <name type="scientific">Phanerochaete carnosa (strain HHB-10118-sp)</name>
    <name type="common">White-rot fungus</name>
    <name type="synonym">Peniophora carnosa</name>
    <dbReference type="NCBI Taxonomy" id="650164"/>
    <lineage>
        <taxon>Eukaryota</taxon>
        <taxon>Fungi</taxon>
        <taxon>Dikarya</taxon>
        <taxon>Basidiomycota</taxon>
        <taxon>Agaricomycotina</taxon>
        <taxon>Agaricomycetes</taxon>
        <taxon>Polyporales</taxon>
        <taxon>Phanerochaetaceae</taxon>
        <taxon>Phanerochaete</taxon>
    </lineage>
</organism>
<dbReference type="InterPro" id="IPR011990">
    <property type="entry name" value="TPR-like_helical_dom_sf"/>
</dbReference>
<dbReference type="Proteomes" id="UP000008370">
    <property type="component" value="Unassembled WGS sequence"/>
</dbReference>
<dbReference type="AlphaFoldDB" id="K5URY2"/>
<dbReference type="PANTHER" id="PTHR47942:SF78">
    <property type="entry name" value="PENTATRICOPEPTIDE REPEAT PROTEIN (AFU_ORTHOLOGUE AFUA_4G07240)"/>
    <property type="match status" value="1"/>
</dbReference>
<dbReference type="RefSeq" id="XP_007398997.1">
    <property type="nucleotide sequence ID" value="XM_007398935.1"/>
</dbReference>